<comment type="caution">
    <text evidence="4">The sequence shown here is derived from an EMBL/GenBank/DDBJ whole genome shotgun (WGS) entry which is preliminary data.</text>
</comment>
<dbReference type="AlphaFoldDB" id="A0A4S3JC31"/>
<dbReference type="Pfam" id="PF00109">
    <property type="entry name" value="ketoacyl-synt"/>
    <property type="match status" value="1"/>
</dbReference>
<dbReference type="InterPro" id="IPR014030">
    <property type="entry name" value="Ketoacyl_synth_N"/>
</dbReference>
<accession>A0A4S3JC31</accession>
<dbReference type="PANTHER" id="PTHR43775">
    <property type="entry name" value="FATTY ACID SYNTHASE"/>
    <property type="match status" value="1"/>
</dbReference>
<feature type="domain" description="Ketosynthase family 3 (KS3)" evidence="3">
    <location>
        <begin position="40"/>
        <end position="179"/>
    </location>
</feature>
<organism evidence="4 5">
    <name type="scientific">Aspergillus tanneri</name>
    <dbReference type="NCBI Taxonomy" id="1220188"/>
    <lineage>
        <taxon>Eukaryota</taxon>
        <taxon>Fungi</taxon>
        <taxon>Dikarya</taxon>
        <taxon>Ascomycota</taxon>
        <taxon>Pezizomycotina</taxon>
        <taxon>Eurotiomycetes</taxon>
        <taxon>Eurotiomycetidae</taxon>
        <taxon>Eurotiales</taxon>
        <taxon>Aspergillaceae</taxon>
        <taxon>Aspergillus</taxon>
        <taxon>Aspergillus subgen. Circumdati</taxon>
    </lineage>
</organism>
<dbReference type="GO" id="GO:0004312">
    <property type="term" value="F:fatty acid synthase activity"/>
    <property type="evidence" value="ECO:0007669"/>
    <property type="project" value="TreeGrafter"/>
</dbReference>
<proteinExistence type="predicted"/>
<dbReference type="EMBL" id="SOSA01000323">
    <property type="protein sequence ID" value="THC92575.1"/>
    <property type="molecule type" value="Genomic_DNA"/>
</dbReference>
<evidence type="ECO:0000259" key="3">
    <source>
        <dbReference type="PROSITE" id="PS52004"/>
    </source>
</evidence>
<dbReference type="GO" id="GO:0044550">
    <property type="term" value="P:secondary metabolite biosynthetic process"/>
    <property type="evidence" value="ECO:0007669"/>
    <property type="project" value="TreeGrafter"/>
</dbReference>
<dbReference type="GO" id="GO:0006633">
    <property type="term" value="P:fatty acid biosynthetic process"/>
    <property type="evidence" value="ECO:0007669"/>
    <property type="project" value="TreeGrafter"/>
</dbReference>
<dbReference type="PROSITE" id="PS52004">
    <property type="entry name" value="KS3_2"/>
    <property type="match status" value="1"/>
</dbReference>
<sequence length="179" mass="19568">MAPSAVSPKMPARPDARGLSLEHDRLLEAVQLQNRPGRMQMPVAVVGMACRLPGHSNSPTALWDMLLRGGIARNEPPASRFSLAGHYDKTTKPRTMKSPGGMFIEDMDPEVFDGQFFNISRTDCIAMEPQQRQLLEVAYECLENAGVPLEAVSNTSTGVVVGTNFIGVYFLSIRMGIDC</sequence>
<keyword evidence="1" id="KW-0596">Phosphopantetheine</keyword>
<dbReference type="Gene3D" id="3.40.47.10">
    <property type="match status" value="1"/>
</dbReference>
<dbReference type="VEuPathDB" id="FungiDB:EYZ11_007938"/>
<keyword evidence="2" id="KW-0597">Phosphoprotein</keyword>
<evidence type="ECO:0000256" key="2">
    <source>
        <dbReference type="ARBA" id="ARBA00022553"/>
    </source>
</evidence>
<evidence type="ECO:0000313" key="5">
    <source>
        <dbReference type="Proteomes" id="UP000308092"/>
    </source>
</evidence>
<dbReference type="InterPro" id="IPR050091">
    <property type="entry name" value="PKS_NRPS_Biosynth_Enz"/>
</dbReference>
<evidence type="ECO:0000256" key="1">
    <source>
        <dbReference type="ARBA" id="ARBA00022450"/>
    </source>
</evidence>
<dbReference type="SUPFAM" id="SSF53901">
    <property type="entry name" value="Thiolase-like"/>
    <property type="match status" value="1"/>
</dbReference>
<name>A0A4S3JC31_9EURO</name>
<dbReference type="InterPro" id="IPR020841">
    <property type="entry name" value="PKS_Beta-ketoAc_synthase_dom"/>
</dbReference>
<gene>
    <name evidence="4" type="ORF">EYZ11_007938</name>
</gene>
<reference evidence="4 5" key="1">
    <citation type="submission" date="2019-03" db="EMBL/GenBank/DDBJ databases">
        <title>The genome sequence of a newly discovered highly antifungal drug resistant Aspergillus species, Aspergillus tanneri NIH 1004.</title>
        <authorList>
            <person name="Mounaud S."/>
            <person name="Singh I."/>
            <person name="Joardar V."/>
            <person name="Pakala S."/>
            <person name="Pakala S."/>
            <person name="Venepally P."/>
            <person name="Hoover J."/>
            <person name="Nierman W."/>
            <person name="Chung J."/>
            <person name="Losada L."/>
        </authorList>
    </citation>
    <scope>NUCLEOTIDE SEQUENCE [LARGE SCALE GENOMIC DNA]</scope>
    <source>
        <strain evidence="4 5">NIH1004</strain>
    </source>
</reference>
<dbReference type="STRING" id="1220188.A0A4S3JC31"/>
<keyword evidence="5" id="KW-1185">Reference proteome</keyword>
<evidence type="ECO:0000313" key="4">
    <source>
        <dbReference type="EMBL" id="THC92575.1"/>
    </source>
</evidence>
<protein>
    <recommendedName>
        <fullName evidence="3">Ketosynthase family 3 (KS3) domain-containing protein</fullName>
    </recommendedName>
</protein>
<dbReference type="PANTHER" id="PTHR43775:SF18">
    <property type="entry name" value="ENZYME, PUTATIVE (JCVI)-RELATED"/>
    <property type="match status" value="1"/>
</dbReference>
<dbReference type="Proteomes" id="UP000308092">
    <property type="component" value="Unassembled WGS sequence"/>
</dbReference>
<dbReference type="SMART" id="SM00825">
    <property type="entry name" value="PKS_KS"/>
    <property type="match status" value="1"/>
</dbReference>
<dbReference type="InterPro" id="IPR016039">
    <property type="entry name" value="Thiolase-like"/>
</dbReference>